<dbReference type="Proteomes" id="UP000030017">
    <property type="component" value="Unassembled WGS sequence"/>
</dbReference>
<dbReference type="RefSeq" id="WP_036192038.1">
    <property type="nucleotide sequence ID" value="NZ_AVPS01000001.1"/>
</dbReference>
<dbReference type="EMBL" id="AVPS01000001">
    <property type="protein sequence ID" value="KGM53035.1"/>
    <property type="molecule type" value="Genomic_DNA"/>
</dbReference>
<protein>
    <submittedName>
        <fullName evidence="1">Uncharacterized protein</fullName>
    </submittedName>
</protein>
<gene>
    <name evidence="1" type="ORF">N792_02105</name>
</gene>
<dbReference type="AlphaFoldDB" id="A0A0A0ES16"/>
<reference evidence="1 2" key="1">
    <citation type="submission" date="2013-08" db="EMBL/GenBank/DDBJ databases">
        <title>Genome sequencing of Lysobacter.</title>
        <authorList>
            <person name="Zhang S."/>
            <person name="Wang G."/>
        </authorList>
    </citation>
    <scope>NUCLEOTIDE SEQUENCE [LARGE SCALE GENOMIC DNA]</scope>
    <source>
        <strain evidence="1 2">Ko07</strain>
    </source>
</reference>
<comment type="caution">
    <text evidence="1">The sequence shown here is derived from an EMBL/GenBank/DDBJ whole genome shotgun (WGS) entry which is preliminary data.</text>
</comment>
<dbReference type="eggNOG" id="ENOG5030MZ2">
    <property type="taxonomic scope" value="Bacteria"/>
</dbReference>
<keyword evidence="2" id="KW-1185">Reference proteome</keyword>
<evidence type="ECO:0000313" key="1">
    <source>
        <dbReference type="EMBL" id="KGM53035.1"/>
    </source>
</evidence>
<accession>A0A0A0ES16</accession>
<proteinExistence type="predicted"/>
<organism evidence="1 2">
    <name type="scientific">Lysobacter concretionis Ko07 = DSM 16239</name>
    <dbReference type="NCBI Taxonomy" id="1122185"/>
    <lineage>
        <taxon>Bacteria</taxon>
        <taxon>Pseudomonadati</taxon>
        <taxon>Pseudomonadota</taxon>
        <taxon>Gammaproteobacteria</taxon>
        <taxon>Lysobacterales</taxon>
        <taxon>Lysobacteraceae</taxon>
        <taxon>Novilysobacter</taxon>
    </lineage>
</organism>
<evidence type="ECO:0000313" key="2">
    <source>
        <dbReference type="Proteomes" id="UP000030017"/>
    </source>
</evidence>
<dbReference type="OrthoDB" id="5985451at2"/>
<sequence>MATRYYITLPDGALARGADPDLSFTALSGEGFASELQAALRGDRLFDKWRRKQPEPDEVDLSLAATDPDATVEGAQDDLHIDLIVTTSIPGTVLKQRLRLLAGSAWELRDVKTA</sequence>
<name>A0A0A0ES16_9GAMM</name>